<dbReference type="Proteomes" id="UP000199529">
    <property type="component" value="Unassembled WGS sequence"/>
</dbReference>
<evidence type="ECO:0000259" key="2">
    <source>
        <dbReference type="PROSITE" id="PS50966"/>
    </source>
</evidence>
<accession>A0A1H3RXK6</accession>
<protein>
    <recommendedName>
        <fullName evidence="2">SWIM-type domain-containing protein</fullName>
    </recommendedName>
</protein>
<proteinExistence type="predicted"/>
<name>A0A1H3RXK6_9PSEU</name>
<dbReference type="AlphaFoldDB" id="A0A1H3RXK6"/>
<dbReference type="PANTHER" id="PTHR38133:SF1">
    <property type="entry name" value="SLR1429 PROTEIN"/>
    <property type="match status" value="1"/>
</dbReference>
<keyword evidence="1" id="KW-0862">Zinc</keyword>
<sequence>MSGKQRTESFGATWWGRRWRRALESLGATYPNPRLPHGRSLARKGAVQDLVVEPGRIRAQVHGRGKAHDIVLMLPVFSDADWETAVEALAGQLRHAAALLQGELPEDVDDTLREVDLSLFPRTGELGSTCSCTSKIEPCAHAAAVHYVLASVLDADPFLLTRLRGRDREPLLAALRAVRSGSAEPERPAIDRLDPEALFTARGDLAAIAVHPHRPDGRVPEALRLLGEIRGIDRESWQQLVSAGQHARNRAWTLAEGS</sequence>
<dbReference type="PANTHER" id="PTHR38133">
    <property type="entry name" value="SLR1429 PROTEIN"/>
    <property type="match status" value="1"/>
</dbReference>
<dbReference type="STRING" id="418495.SAMN05216215_105811"/>
<dbReference type="EMBL" id="FNOK01000058">
    <property type="protein sequence ID" value="SDZ29599.1"/>
    <property type="molecule type" value="Genomic_DNA"/>
</dbReference>
<keyword evidence="1" id="KW-0479">Metal-binding</keyword>
<dbReference type="RefSeq" id="WP_093275851.1">
    <property type="nucleotide sequence ID" value="NZ_FNOK01000058.1"/>
</dbReference>
<evidence type="ECO:0000313" key="4">
    <source>
        <dbReference type="Proteomes" id="UP000199529"/>
    </source>
</evidence>
<evidence type="ECO:0000256" key="1">
    <source>
        <dbReference type="PROSITE-ProRule" id="PRU00325"/>
    </source>
</evidence>
<dbReference type="GO" id="GO:0008270">
    <property type="term" value="F:zinc ion binding"/>
    <property type="evidence" value="ECO:0007669"/>
    <property type="project" value="UniProtKB-KW"/>
</dbReference>
<organism evidence="3 4">
    <name type="scientific">Saccharopolyspora shandongensis</name>
    <dbReference type="NCBI Taxonomy" id="418495"/>
    <lineage>
        <taxon>Bacteria</taxon>
        <taxon>Bacillati</taxon>
        <taxon>Actinomycetota</taxon>
        <taxon>Actinomycetes</taxon>
        <taxon>Pseudonocardiales</taxon>
        <taxon>Pseudonocardiaceae</taxon>
        <taxon>Saccharopolyspora</taxon>
    </lineage>
</organism>
<keyword evidence="4" id="KW-1185">Reference proteome</keyword>
<dbReference type="PROSITE" id="PS50966">
    <property type="entry name" value="ZF_SWIM"/>
    <property type="match status" value="1"/>
</dbReference>
<feature type="domain" description="SWIM-type" evidence="2">
    <location>
        <begin position="115"/>
        <end position="150"/>
    </location>
</feature>
<evidence type="ECO:0000313" key="3">
    <source>
        <dbReference type="EMBL" id="SDZ29599.1"/>
    </source>
</evidence>
<dbReference type="OrthoDB" id="188274at2"/>
<reference evidence="4" key="1">
    <citation type="submission" date="2016-10" db="EMBL/GenBank/DDBJ databases">
        <authorList>
            <person name="Varghese N."/>
            <person name="Submissions S."/>
        </authorList>
    </citation>
    <scope>NUCLEOTIDE SEQUENCE [LARGE SCALE GENOMIC DNA]</scope>
    <source>
        <strain evidence="4">CGMCC 4.3530</strain>
    </source>
</reference>
<keyword evidence="1" id="KW-0863">Zinc-finger</keyword>
<gene>
    <name evidence="3" type="ORF">SAMN05216215_105811</name>
</gene>
<dbReference type="InterPro" id="IPR007527">
    <property type="entry name" value="Znf_SWIM"/>
</dbReference>